<name>A0A4V3F6C3_9GAMM</name>
<dbReference type="EMBL" id="SOBT01000009">
    <property type="protein sequence ID" value="TDU28286.1"/>
    <property type="molecule type" value="Genomic_DNA"/>
</dbReference>
<dbReference type="RefSeq" id="WP_133881846.1">
    <property type="nucleotide sequence ID" value="NZ_MWIN01000005.1"/>
</dbReference>
<evidence type="ECO:0000313" key="3">
    <source>
        <dbReference type="Proteomes" id="UP000295341"/>
    </source>
</evidence>
<comment type="caution">
    <text evidence="2">The sequence shown here is derived from an EMBL/GenBank/DDBJ whole genome shotgun (WGS) entry which is preliminary data.</text>
</comment>
<organism evidence="2 3">
    <name type="scientific">Panacagrimonas perspica</name>
    <dbReference type="NCBI Taxonomy" id="381431"/>
    <lineage>
        <taxon>Bacteria</taxon>
        <taxon>Pseudomonadati</taxon>
        <taxon>Pseudomonadota</taxon>
        <taxon>Gammaproteobacteria</taxon>
        <taxon>Nevskiales</taxon>
        <taxon>Nevskiaceae</taxon>
        <taxon>Panacagrimonas</taxon>
    </lineage>
</organism>
<feature type="region of interest" description="Disordered" evidence="1">
    <location>
        <begin position="1"/>
        <end position="26"/>
    </location>
</feature>
<proteinExistence type="predicted"/>
<gene>
    <name evidence="2" type="ORF">DFR24_2653</name>
</gene>
<reference evidence="2 3" key="1">
    <citation type="submission" date="2019-03" db="EMBL/GenBank/DDBJ databases">
        <title>Genomic Encyclopedia of Type Strains, Phase IV (KMG-IV): sequencing the most valuable type-strain genomes for metagenomic binning, comparative biology and taxonomic classification.</title>
        <authorList>
            <person name="Goeker M."/>
        </authorList>
    </citation>
    <scope>NUCLEOTIDE SEQUENCE [LARGE SCALE GENOMIC DNA]</scope>
    <source>
        <strain evidence="2 3">DSM 26377</strain>
    </source>
</reference>
<evidence type="ECO:0000313" key="2">
    <source>
        <dbReference type="EMBL" id="TDU28286.1"/>
    </source>
</evidence>
<sequence>MKRSTSRKSSTSIPRSNGTGHSPSPLVQFAADRAHDAADALYEQAKESIDRAQNAIGGVHVDNAWQRLQPMLVSTAGFVRQYPLRAAMVVALLASAFWITRTAETGT</sequence>
<keyword evidence="3" id="KW-1185">Reference proteome</keyword>
<protein>
    <submittedName>
        <fullName evidence="2">Uncharacterized protein</fullName>
    </submittedName>
</protein>
<feature type="compositionally biased region" description="Polar residues" evidence="1">
    <location>
        <begin position="13"/>
        <end position="22"/>
    </location>
</feature>
<accession>A0A4V3F6C3</accession>
<evidence type="ECO:0000256" key="1">
    <source>
        <dbReference type="SAM" id="MobiDB-lite"/>
    </source>
</evidence>
<dbReference type="Proteomes" id="UP000295341">
    <property type="component" value="Unassembled WGS sequence"/>
</dbReference>
<dbReference type="AlphaFoldDB" id="A0A4V3F6C3"/>